<accession>A0A2U2DBT3</accession>
<dbReference type="RefSeq" id="WP_101207201.1">
    <property type="nucleotide sequence ID" value="NZ_QFAW01000006.1"/>
</dbReference>
<proteinExistence type="predicted"/>
<dbReference type="EMBL" id="QFAW01000006">
    <property type="protein sequence ID" value="PWE46850.1"/>
    <property type="molecule type" value="Genomic_DNA"/>
</dbReference>
<gene>
    <name evidence="2" type="ORF">C9I49_06170</name>
</gene>
<dbReference type="Proteomes" id="UP000245056">
    <property type="component" value="Unassembled WGS sequence"/>
</dbReference>
<evidence type="ECO:0000313" key="2">
    <source>
        <dbReference type="EMBL" id="PWE46850.1"/>
    </source>
</evidence>
<evidence type="ECO:0000256" key="1">
    <source>
        <dbReference type="SAM" id="SignalP"/>
    </source>
</evidence>
<dbReference type="AlphaFoldDB" id="A0A2U2DBT3"/>
<reference evidence="2 3" key="1">
    <citation type="submission" date="2018-05" db="EMBL/GenBank/DDBJ databases">
        <title>Genome sequences of two Antarctic strains of Pseudomonas prosekii: insights into adaptation to extreme conditions.</title>
        <authorList>
            <person name="Snopkova K."/>
            <person name="Dufkova K."/>
            <person name="Cejkova D."/>
            <person name="Sedlacek I."/>
            <person name="Smajs D."/>
        </authorList>
    </citation>
    <scope>NUCLEOTIDE SEQUENCE [LARGE SCALE GENOMIC DNA]</scope>
    <source>
        <strain evidence="2 3">P2673</strain>
    </source>
</reference>
<feature type="chain" id="PRO_5015662446" evidence="1">
    <location>
        <begin position="24"/>
        <end position="124"/>
    </location>
</feature>
<dbReference type="OrthoDB" id="6956148at2"/>
<organism evidence="2 3">
    <name type="scientific">Pseudomonas prosekii</name>
    <dbReference type="NCBI Taxonomy" id="1148509"/>
    <lineage>
        <taxon>Bacteria</taxon>
        <taxon>Pseudomonadati</taxon>
        <taxon>Pseudomonadota</taxon>
        <taxon>Gammaproteobacteria</taxon>
        <taxon>Pseudomonadales</taxon>
        <taxon>Pseudomonadaceae</taxon>
        <taxon>Pseudomonas</taxon>
    </lineage>
</organism>
<evidence type="ECO:0000313" key="3">
    <source>
        <dbReference type="Proteomes" id="UP000245056"/>
    </source>
</evidence>
<sequence>MGHVSNSKRIVWGLALAVLSASAAADLPHSSILSRYGMTPDELPKPPAIETKPVAEEKSLFQVQPEQPWATMRIGNGNLPEVTGNISIDNSVRQEYERCHKLRAEMIKRGDRYVVCDSAMPGMP</sequence>
<keyword evidence="1" id="KW-0732">Signal</keyword>
<comment type="caution">
    <text evidence="2">The sequence shown here is derived from an EMBL/GenBank/DDBJ whole genome shotgun (WGS) entry which is preliminary data.</text>
</comment>
<feature type="signal peptide" evidence="1">
    <location>
        <begin position="1"/>
        <end position="23"/>
    </location>
</feature>
<name>A0A2U2DBT3_9PSED</name>
<protein>
    <submittedName>
        <fullName evidence="2">Uncharacterized protein</fullName>
    </submittedName>
</protein>